<keyword evidence="3" id="KW-1185">Reference proteome</keyword>
<name>A0ABP7TWL1_9ACTN</name>
<protein>
    <recommendedName>
        <fullName evidence="4">Integral membrane protein</fullName>
    </recommendedName>
</protein>
<keyword evidence="1" id="KW-1133">Transmembrane helix</keyword>
<dbReference type="Proteomes" id="UP001500456">
    <property type="component" value="Unassembled WGS sequence"/>
</dbReference>
<feature type="transmembrane region" description="Helical" evidence="1">
    <location>
        <begin position="75"/>
        <end position="94"/>
    </location>
</feature>
<evidence type="ECO:0000256" key="1">
    <source>
        <dbReference type="SAM" id="Phobius"/>
    </source>
</evidence>
<proteinExistence type="predicted"/>
<feature type="transmembrane region" description="Helical" evidence="1">
    <location>
        <begin position="27"/>
        <end position="48"/>
    </location>
</feature>
<keyword evidence="1" id="KW-0812">Transmembrane</keyword>
<reference evidence="3" key="1">
    <citation type="journal article" date="2019" name="Int. J. Syst. Evol. Microbiol.">
        <title>The Global Catalogue of Microorganisms (GCM) 10K type strain sequencing project: providing services to taxonomists for standard genome sequencing and annotation.</title>
        <authorList>
            <consortium name="The Broad Institute Genomics Platform"/>
            <consortium name="The Broad Institute Genome Sequencing Center for Infectious Disease"/>
            <person name="Wu L."/>
            <person name="Ma J."/>
        </authorList>
    </citation>
    <scope>NUCLEOTIDE SEQUENCE [LARGE SCALE GENOMIC DNA]</scope>
    <source>
        <strain evidence="3">JCM 16924</strain>
    </source>
</reference>
<gene>
    <name evidence="2" type="ORF">GCM10022232_92570</name>
</gene>
<sequence length="201" mass="21423">MPVLTVILGAAGVLLAHRRRRALAKTALGAAIACLIVAIVLVVARRYYLDHLPPQVQSEAAAAAIFDHLLHFLRVTLRTVIVLGVVVALGAYLVGPGRMARGVRAASERTADSAARWADTHDVHTGRVGTWTADHRRWLTIGILLVLALLFALWNHPTVLTVLLLVLVLLVVLALIALVAATGRRTRTAGHPAPAEPGSGR</sequence>
<accession>A0ABP7TWL1</accession>
<comment type="caution">
    <text evidence="2">The sequence shown here is derived from an EMBL/GenBank/DDBJ whole genome shotgun (WGS) entry which is preliminary data.</text>
</comment>
<organism evidence="2 3">
    <name type="scientific">Streptomyces plumbiresistens</name>
    <dbReference type="NCBI Taxonomy" id="511811"/>
    <lineage>
        <taxon>Bacteria</taxon>
        <taxon>Bacillati</taxon>
        <taxon>Actinomycetota</taxon>
        <taxon>Actinomycetes</taxon>
        <taxon>Kitasatosporales</taxon>
        <taxon>Streptomycetaceae</taxon>
        <taxon>Streptomyces</taxon>
    </lineage>
</organism>
<keyword evidence="1" id="KW-0472">Membrane</keyword>
<feature type="transmembrane region" description="Helical" evidence="1">
    <location>
        <begin position="137"/>
        <end position="154"/>
    </location>
</feature>
<dbReference type="EMBL" id="BAAAZX010000058">
    <property type="protein sequence ID" value="GAA4032111.1"/>
    <property type="molecule type" value="Genomic_DNA"/>
</dbReference>
<evidence type="ECO:0008006" key="4">
    <source>
        <dbReference type="Google" id="ProtNLM"/>
    </source>
</evidence>
<feature type="transmembrane region" description="Helical" evidence="1">
    <location>
        <begin position="160"/>
        <end position="181"/>
    </location>
</feature>
<evidence type="ECO:0000313" key="2">
    <source>
        <dbReference type="EMBL" id="GAA4032111.1"/>
    </source>
</evidence>
<evidence type="ECO:0000313" key="3">
    <source>
        <dbReference type="Proteomes" id="UP001500456"/>
    </source>
</evidence>